<dbReference type="EC" id="1.2.4.1" evidence="4"/>
<evidence type="ECO:0000313" key="7">
    <source>
        <dbReference type="Proteomes" id="UP000276223"/>
    </source>
</evidence>
<dbReference type="GO" id="GO:0004739">
    <property type="term" value="F:pyruvate dehydrogenase (acetyl-transferring) activity"/>
    <property type="evidence" value="ECO:0007669"/>
    <property type="project" value="UniProtKB-UniRule"/>
</dbReference>
<dbReference type="SUPFAM" id="SSF52518">
    <property type="entry name" value="Thiamin diphosphate-binding fold (THDP-binding)"/>
    <property type="match status" value="1"/>
</dbReference>
<dbReference type="InterPro" id="IPR029061">
    <property type="entry name" value="THDP-binding"/>
</dbReference>
<evidence type="ECO:0000256" key="1">
    <source>
        <dbReference type="ARBA" id="ARBA00001964"/>
    </source>
</evidence>
<protein>
    <recommendedName>
        <fullName evidence="4">Pyruvate dehydrogenase E1 component subunit alpha</fullName>
        <ecNumber evidence="4">1.2.4.1</ecNumber>
    </recommendedName>
</protein>
<keyword evidence="2 4" id="KW-0560">Oxidoreductase</keyword>
<dbReference type="InterPro" id="IPR050771">
    <property type="entry name" value="Alpha-ketoacid_DH_E1_comp"/>
</dbReference>
<dbReference type="NCBIfam" id="TIGR03181">
    <property type="entry name" value="PDH_E1_alph_x"/>
    <property type="match status" value="1"/>
</dbReference>
<dbReference type="InterPro" id="IPR017596">
    <property type="entry name" value="PdhA/BkdA"/>
</dbReference>
<evidence type="ECO:0000256" key="4">
    <source>
        <dbReference type="RuleBase" id="RU366007"/>
    </source>
</evidence>
<dbReference type="Gene3D" id="3.40.50.970">
    <property type="match status" value="1"/>
</dbReference>
<dbReference type="InterPro" id="IPR001017">
    <property type="entry name" value="DH_E1"/>
</dbReference>
<gene>
    <name evidence="6" type="ORF">EDC27_0591</name>
</gene>
<proteinExistence type="predicted"/>
<keyword evidence="3 4" id="KW-0786">Thiamine pyrophosphate</keyword>
<evidence type="ECO:0000259" key="5">
    <source>
        <dbReference type="Pfam" id="PF00676"/>
    </source>
</evidence>
<accession>A0A3N1VKI8</accession>
<comment type="subunit">
    <text evidence="4">Heterodimer of an alpha and a beta chain.</text>
</comment>
<dbReference type="Pfam" id="PF00676">
    <property type="entry name" value="E1_dh"/>
    <property type="match status" value="1"/>
</dbReference>
<feature type="domain" description="Dehydrogenase E1 component" evidence="5">
    <location>
        <begin position="41"/>
        <end position="324"/>
    </location>
</feature>
<comment type="function">
    <text evidence="4">The pyruvate dehydrogenase complex catalyzes the overall conversion of pyruvate to acetyl-CoA and CO(2). It contains multiple copies of three enzymatic components: pyruvate dehydrogenase (E1), dihydrolipoamide acetyltransferase (E2) and lipoamide dehydrogenase (E3).</text>
</comment>
<dbReference type="PANTHER" id="PTHR43380:SF1">
    <property type="entry name" value="2-OXOISOVALERATE DEHYDROGENASE SUBUNIT ALPHA, MITOCHONDRIAL"/>
    <property type="match status" value="1"/>
</dbReference>
<dbReference type="Proteomes" id="UP000276223">
    <property type="component" value="Unassembled WGS sequence"/>
</dbReference>
<comment type="cofactor">
    <cofactor evidence="1 4">
        <name>thiamine diphosphate</name>
        <dbReference type="ChEBI" id="CHEBI:58937"/>
    </cofactor>
</comment>
<comment type="caution">
    <text evidence="6">The sequence shown here is derived from an EMBL/GenBank/DDBJ whole genome shotgun (WGS) entry which is preliminary data.</text>
</comment>
<sequence length="368" mass="41272">MPRTPLAVDSPLEYLAILDEKGEVDSALEPNLSQELLLKLYRFMVLGRRFDERMLQLQRQGRLGTFAPIKGQEASQLGAVAALEPRDWMVPCFRETAAQLWRGTPMESILLYFGGFDEGGRIPEGQKDLPVAIPVASQLLHAVGLAWAAKYRKSDEVAMTFFGDGATSEGDFHEALNFAAVYQTPTVFVCQNNQWAISTPRSKQTRSRTLAQKALAYEMPGLQVDGNDVLAVYTAAKEAVDRARAGGGPTFIECVTYRMAMHTTADDPGRYRSDEEVAEWTRKDPIARVEKYLAAKGMLTPQEMEAVASEADAAIQEAIQRYEEIAKTLGDPLQMFDHHFEEMPVHLLEQREELRRFLETENEEARHA</sequence>
<comment type="catalytic activity">
    <reaction evidence="4">
        <text>N(6)-[(R)-lipoyl]-L-lysyl-[protein] + pyruvate + H(+) = N(6)-[(R)-S(8)-acetyldihydrolipoyl]-L-lysyl-[protein] + CO2</text>
        <dbReference type="Rhea" id="RHEA:19189"/>
        <dbReference type="Rhea" id="RHEA-COMP:10474"/>
        <dbReference type="Rhea" id="RHEA-COMP:10478"/>
        <dbReference type="ChEBI" id="CHEBI:15361"/>
        <dbReference type="ChEBI" id="CHEBI:15378"/>
        <dbReference type="ChEBI" id="CHEBI:16526"/>
        <dbReference type="ChEBI" id="CHEBI:83099"/>
        <dbReference type="ChEBI" id="CHEBI:83111"/>
        <dbReference type="EC" id="1.2.4.1"/>
    </reaction>
</comment>
<dbReference type="GO" id="GO:0009083">
    <property type="term" value="P:branched-chain amino acid catabolic process"/>
    <property type="evidence" value="ECO:0007669"/>
    <property type="project" value="TreeGrafter"/>
</dbReference>
<dbReference type="OrthoDB" id="9766715at2"/>
<dbReference type="CDD" id="cd02000">
    <property type="entry name" value="TPP_E1_PDC_ADC_BCADC"/>
    <property type="match status" value="1"/>
</dbReference>
<keyword evidence="4 6" id="KW-0670">Pyruvate</keyword>
<dbReference type="EMBL" id="RJVA01000009">
    <property type="protein sequence ID" value="ROR03323.1"/>
    <property type="molecule type" value="Genomic_DNA"/>
</dbReference>
<dbReference type="PANTHER" id="PTHR43380">
    <property type="entry name" value="2-OXOISOVALERATE DEHYDROGENASE SUBUNIT ALPHA, MITOCHONDRIAL"/>
    <property type="match status" value="1"/>
</dbReference>
<dbReference type="RefSeq" id="WP_123289110.1">
    <property type="nucleotide sequence ID" value="NZ_RJVA01000009.1"/>
</dbReference>
<evidence type="ECO:0000256" key="3">
    <source>
        <dbReference type="ARBA" id="ARBA00023052"/>
    </source>
</evidence>
<evidence type="ECO:0000313" key="6">
    <source>
        <dbReference type="EMBL" id="ROR03323.1"/>
    </source>
</evidence>
<reference evidence="6 7" key="1">
    <citation type="submission" date="2018-11" db="EMBL/GenBank/DDBJ databases">
        <title>Genomic Encyclopedia of Type Strains, Phase IV (KMG-IV): sequencing the most valuable type-strain genomes for metagenomic binning, comparative biology and taxonomic classification.</title>
        <authorList>
            <person name="Goeker M."/>
        </authorList>
    </citation>
    <scope>NUCLEOTIDE SEQUENCE [LARGE SCALE GENOMIC DNA]</scope>
    <source>
        <strain evidence="6 7">DSM 22027</strain>
    </source>
</reference>
<name>A0A3N1VKI8_9BACT</name>
<dbReference type="AlphaFoldDB" id="A0A3N1VKI8"/>
<evidence type="ECO:0000256" key="2">
    <source>
        <dbReference type="ARBA" id="ARBA00023002"/>
    </source>
</evidence>
<organism evidence="6 7">
    <name type="scientific">Desulfosoma caldarium</name>
    <dbReference type="NCBI Taxonomy" id="610254"/>
    <lineage>
        <taxon>Bacteria</taxon>
        <taxon>Pseudomonadati</taxon>
        <taxon>Thermodesulfobacteriota</taxon>
        <taxon>Syntrophobacteria</taxon>
        <taxon>Syntrophobacterales</taxon>
        <taxon>Syntrophobacteraceae</taxon>
        <taxon>Desulfosoma</taxon>
    </lineage>
</organism>
<keyword evidence="7" id="KW-1185">Reference proteome</keyword>